<evidence type="ECO:0000259" key="2">
    <source>
        <dbReference type="Pfam" id="PF19489"/>
    </source>
</evidence>
<accession>A0A378XJW2</accession>
<dbReference type="Pfam" id="PF19489">
    <property type="entry name" value="SLT_4"/>
    <property type="match status" value="1"/>
</dbReference>
<keyword evidence="1" id="KW-0732">Signal</keyword>
<evidence type="ECO:0000256" key="1">
    <source>
        <dbReference type="SAM" id="SignalP"/>
    </source>
</evidence>
<reference evidence="3 4" key="1">
    <citation type="submission" date="2018-06" db="EMBL/GenBank/DDBJ databases">
        <authorList>
            <consortium name="Pathogen Informatics"/>
            <person name="Doyle S."/>
        </authorList>
    </citation>
    <scope>NUCLEOTIDE SEQUENCE [LARGE SCALE GENOMIC DNA]</scope>
    <source>
        <strain evidence="3 4">NCTC11997</strain>
    </source>
</reference>
<organism evidence="3 4">
    <name type="scientific">Oligella ureolytica</name>
    <dbReference type="NCBI Taxonomy" id="90244"/>
    <lineage>
        <taxon>Bacteria</taxon>
        <taxon>Pseudomonadati</taxon>
        <taxon>Pseudomonadota</taxon>
        <taxon>Betaproteobacteria</taxon>
        <taxon>Burkholderiales</taxon>
        <taxon>Alcaligenaceae</taxon>
        <taxon>Oligella</taxon>
    </lineage>
</organism>
<dbReference type="InterPro" id="IPR045795">
    <property type="entry name" value="SLT_4"/>
</dbReference>
<name>A0A378XJW2_9BURK</name>
<proteinExistence type="predicted"/>
<dbReference type="CDD" id="cd00442">
    <property type="entry name" value="Lyz-like"/>
    <property type="match status" value="1"/>
</dbReference>
<dbReference type="SUPFAM" id="SSF53955">
    <property type="entry name" value="Lysozyme-like"/>
    <property type="match status" value="1"/>
</dbReference>
<dbReference type="InterPro" id="IPR023346">
    <property type="entry name" value="Lysozyme-like_dom_sf"/>
</dbReference>
<protein>
    <submittedName>
        <fullName evidence="3">Uncharacterized protein conserved in bacteria</fullName>
    </submittedName>
</protein>
<feature type="domain" description="Transglycosylase SLT" evidence="2">
    <location>
        <begin position="22"/>
        <end position="205"/>
    </location>
</feature>
<dbReference type="AlphaFoldDB" id="A0A378XJW2"/>
<dbReference type="EMBL" id="UGSB01000001">
    <property type="protein sequence ID" value="SUA57732.1"/>
    <property type="molecule type" value="Genomic_DNA"/>
</dbReference>
<evidence type="ECO:0000313" key="3">
    <source>
        <dbReference type="EMBL" id="SUA57732.1"/>
    </source>
</evidence>
<sequence length="207" mass="23884">MLGHVFSIKSKQTMMISMRLLMVVGLSVLLSACASNRKPPAQPDNMCAIFKEKPSWHKAAIKSEEKWRVPPQILMAIIYHESGFRHDAQPPRRWFLGFIPRGRASSAYGYPQAKDEVWSDYKRENSSFASRSNMADALDFVGWYSDKSQRLNGVSKWDAYHLYLNYHEGWGGYRRGTYRNKAWLLRVASAVQARSERYGAQYAHCRP</sequence>
<dbReference type="Proteomes" id="UP000254603">
    <property type="component" value="Unassembled WGS sequence"/>
</dbReference>
<dbReference type="Gene3D" id="1.10.530.10">
    <property type="match status" value="1"/>
</dbReference>
<feature type="chain" id="PRO_5016631931" evidence="1">
    <location>
        <begin position="35"/>
        <end position="207"/>
    </location>
</feature>
<evidence type="ECO:0000313" key="4">
    <source>
        <dbReference type="Proteomes" id="UP000254603"/>
    </source>
</evidence>
<dbReference type="STRING" id="1122619.GCA_000373745_01518"/>
<gene>
    <name evidence="3" type="ORF">NCTC11997_02492</name>
</gene>
<feature type="signal peptide" evidence="1">
    <location>
        <begin position="1"/>
        <end position="34"/>
    </location>
</feature>